<organism evidence="2 3">
    <name type="scientific">Candidatus Ryanbacteria bacterium RIFCSPHIGHO2_01_FULL_48_27</name>
    <dbReference type="NCBI Taxonomy" id="1802115"/>
    <lineage>
        <taxon>Bacteria</taxon>
        <taxon>Candidatus Ryaniibacteriota</taxon>
    </lineage>
</organism>
<comment type="caution">
    <text evidence="2">The sequence shown here is derived from an EMBL/GenBank/DDBJ whole genome shotgun (WGS) entry which is preliminary data.</text>
</comment>
<evidence type="ECO:0008006" key="4">
    <source>
        <dbReference type="Google" id="ProtNLM"/>
    </source>
</evidence>
<comment type="similarity">
    <text evidence="1">Belongs to the LOG family.</text>
</comment>
<dbReference type="GO" id="GO:0016799">
    <property type="term" value="F:hydrolase activity, hydrolyzing N-glycosyl compounds"/>
    <property type="evidence" value="ECO:0007669"/>
    <property type="project" value="TreeGrafter"/>
</dbReference>
<dbReference type="AlphaFoldDB" id="A0A1G2G5D5"/>
<dbReference type="InterPro" id="IPR031100">
    <property type="entry name" value="LOG_fam"/>
</dbReference>
<name>A0A1G2G5D5_9BACT</name>
<dbReference type="PANTHER" id="PTHR31223">
    <property type="entry name" value="LOG FAMILY PROTEIN YJL055W"/>
    <property type="match status" value="1"/>
</dbReference>
<dbReference type="Pfam" id="PF03641">
    <property type="entry name" value="Lysine_decarbox"/>
    <property type="match status" value="1"/>
</dbReference>
<dbReference type="EMBL" id="MHNL01000008">
    <property type="protein sequence ID" value="OGZ45150.1"/>
    <property type="molecule type" value="Genomic_DNA"/>
</dbReference>
<evidence type="ECO:0000313" key="3">
    <source>
        <dbReference type="Proteomes" id="UP000177785"/>
    </source>
</evidence>
<evidence type="ECO:0000313" key="2">
    <source>
        <dbReference type="EMBL" id="OGZ45150.1"/>
    </source>
</evidence>
<protein>
    <recommendedName>
        <fullName evidence="4">Cytokinin riboside 5'-monophosphate phosphoribohydrolase</fullName>
    </recommendedName>
</protein>
<dbReference type="GO" id="GO:0005829">
    <property type="term" value="C:cytosol"/>
    <property type="evidence" value="ECO:0007669"/>
    <property type="project" value="TreeGrafter"/>
</dbReference>
<dbReference type="SUPFAM" id="SSF102405">
    <property type="entry name" value="MCP/YpsA-like"/>
    <property type="match status" value="1"/>
</dbReference>
<dbReference type="Proteomes" id="UP000177785">
    <property type="component" value="Unassembled WGS sequence"/>
</dbReference>
<evidence type="ECO:0000256" key="1">
    <source>
        <dbReference type="ARBA" id="ARBA00006763"/>
    </source>
</evidence>
<reference evidence="2 3" key="1">
    <citation type="journal article" date="2016" name="Nat. Commun.">
        <title>Thousands of microbial genomes shed light on interconnected biogeochemical processes in an aquifer system.</title>
        <authorList>
            <person name="Anantharaman K."/>
            <person name="Brown C.T."/>
            <person name="Hug L.A."/>
            <person name="Sharon I."/>
            <person name="Castelle C.J."/>
            <person name="Probst A.J."/>
            <person name="Thomas B.C."/>
            <person name="Singh A."/>
            <person name="Wilkins M.J."/>
            <person name="Karaoz U."/>
            <person name="Brodie E.L."/>
            <person name="Williams K.H."/>
            <person name="Hubbard S.S."/>
            <person name="Banfield J.F."/>
        </authorList>
    </citation>
    <scope>NUCLEOTIDE SEQUENCE [LARGE SCALE GENOMIC DNA]</scope>
</reference>
<dbReference type="Gene3D" id="3.40.50.450">
    <property type="match status" value="1"/>
</dbReference>
<sequence length="208" mass="23174">MQKYSTELPGLAFYCASGELVSPCYRISAHRAGELCAKNAFRLVYGAGSVGLMGKLAEGAFFHGGPVTGVIPTYLLTKEQPFDWLRNAPNMLVEVSDMTERRDQFRARSIASVVLSGGMGTLTEMAEDLTLEQIGQRSHPTIIVNENGYWDHQLAQYARMRQEQAIRPGLDFREIVISRIDDLFPTLHSVCPQMSQTVIPFMQARGSR</sequence>
<dbReference type="PANTHER" id="PTHR31223:SF70">
    <property type="entry name" value="LOG FAMILY PROTEIN YJL055W"/>
    <property type="match status" value="1"/>
</dbReference>
<dbReference type="GO" id="GO:0009691">
    <property type="term" value="P:cytokinin biosynthetic process"/>
    <property type="evidence" value="ECO:0007669"/>
    <property type="project" value="TreeGrafter"/>
</dbReference>
<proteinExistence type="inferred from homology"/>
<accession>A0A1G2G5D5</accession>
<dbReference type="STRING" id="1802115.A2756_01650"/>
<gene>
    <name evidence="2" type="ORF">A2756_01650</name>
</gene>